<evidence type="ECO:0000256" key="1">
    <source>
        <dbReference type="ARBA" id="ARBA00001947"/>
    </source>
</evidence>
<dbReference type="InterPro" id="IPR001431">
    <property type="entry name" value="Pept_M16_Zn_BS"/>
</dbReference>
<feature type="domain" description="Peptidase M16 C-terminal" evidence="5">
    <location>
        <begin position="166"/>
        <end position="339"/>
    </location>
</feature>
<dbReference type="PANTHER" id="PTHR11851:SF49">
    <property type="entry name" value="MITOCHONDRIAL-PROCESSING PEPTIDASE SUBUNIT ALPHA"/>
    <property type="match status" value="1"/>
</dbReference>
<evidence type="ECO:0008006" key="8">
    <source>
        <dbReference type="Google" id="ProtNLM"/>
    </source>
</evidence>
<sequence length="418" mass="46358">MPFHSHRLANGLQLIGETHPSMRSVAVGFFVRTGSRDEQPQVAGVSHFLEHMMFKGTPRRTALDVNLDFDRIGASYNAYTSEENTVYYASILPEYLPKAVDILADILRPSLRGDDFDMEKKVIIEEIGMYDDQPMWVAYDHARKFHYGDHPLGNTVLGSVESVGALTPEQMREYFQSRYVASNIVVSVAGNFDWDEFVRLVEAACSDWPQGNSDRTHRVAAPVGGGVHTLTKDKLNQAYAIRISSGPASESMQRYAGDTLALALGDDTGSRLYWALVDPGLADSADVSYYEYDHSGTFFVTLTCPPAAIDSNLAIVEKVLAEVQAEGITAEELDIAKTKIASRVVRSAERPMGRMQSIASAWTYTGEYRDVDTELSRYDAVTLEQVRQVLDEFPLTVATTLRLLPPEGSTEESEESDE</sequence>
<dbReference type="GO" id="GO:0004222">
    <property type="term" value="F:metalloendopeptidase activity"/>
    <property type="evidence" value="ECO:0007669"/>
    <property type="project" value="InterPro"/>
</dbReference>
<dbReference type="InterPro" id="IPR011249">
    <property type="entry name" value="Metalloenz_LuxS/M16"/>
</dbReference>
<evidence type="ECO:0000313" key="7">
    <source>
        <dbReference type="Proteomes" id="UP000464378"/>
    </source>
</evidence>
<dbReference type="PANTHER" id="PTHR11851">
    <property type="entry name" value="METALLOPROTEASE"/>
    <property type="match status" value="1"/>
</dbReference>
<dbReference type="InterPro" id="IPR007863">
    <property type="entry name" value="Peptidase_M16_C"/>
</dbReference>
<evidence type="ECO:0000259" key="4">
    <source>
        <dbReference type="Pfam" id="PF00675"/>
    </source>
</evidence>
<organism evidence="6">
    <name type="scientific">Tuwongella immobilis</name>
    <dbReference type="NCBI Taxonomy" id="692036"/>
    <lineage>
        <taxon>Bacteria</taxon>
        <taxon>Pseudomonadati</taxon>
        <taxon>Planctomycetota</taxon>
        <taxon>Planctomycetia</taxon>
        <taxon>Gemmatales</taxon>
        <taxon>Gemmataceae</taxon>
        <taxon>Tuwongella</taxon>
    </lineage>
</organism>
<dbReference type="EMBL" id="LR593887">
    <property type="protein sequence ID" value="VTS06931.1"/>
    <property type="molecule type" value="Genomic_DNA"/>
</dbReference>
<dbReference type="InterPro" id="IPR050361">
    <property type="entry name" value="MPP/UQCRC_Complex"/>
</dbReference>
<keyword evidence="6" id="KW-0645">Protease</keyword>
<dbReference type="Gene3D" id="3.30.830.10">
    <property type="entry name" value="Metalloenzyme, LuxS/M16 peptidase-like"/>
    <property type="match status" value="2"/>
</dbReference>
<evidence type="ECO:0000256" key="2">
    <source>
        <dbReference type="ARBA" id="ARBA00007261"/>
    </source>
</evidence>
<keyword evidence="7" id="KW-1185">Reference proteome</keyword>
<evidence type="ECO:0000256" key="3">
    <source>
        <dbReference type="RuleBase" id="RU004447"/>
    </source>
</evidence>
<comment type="cofactor">
    <cofactor evidence="1">
        <name>Zn(2+)</name>
        <dbReference type="ChEBI" id="CHEBI:29105"/>
    </cofactor>
</comment>
<accession>A0A6C2YTI6</accession>
<dbReference type="InParanoid" id="A0A6C2YTI6"/>
<dbReference type="KEGG" id="tim:GMBLW1_44070"/>
<protein>
    <recommendedName>
        <fullName evidence="8">Peptidase M16 N-terminal domain-containing protein</fullName>
    </recommendedName>
</protein>
<reference evidence="6" key="1">
    <citation type="submission" date="2019-04" db="EMBL/GenBank/DDBJ databases">
        <authorList>
            <consortium name="Science for Life Laboratories"/>
        </authorList>
    </citation>
    <scope>NUCLEOTIDE SEQUENCE</scope>
    <source>
        <strain evidence="6">MBLW1</strain>
    </source>
</reference>
<dbReference type="GO" id="GO:0006508">
    <property type="term" value="P:proteolysis"/>
    <property type="evidence" value="ECO:0007669"/>
    <property type="project" value="UniProtKB-KW"/>
</dbReference>
<name>A0A6C2YTI6_9BACT</name>
<feature type="domain" description="Peptidase M16 N-terminal" evidence="4">
    <location>
        <begin position="18"/>
        <end position="158"/>
    </location>
</feature>
<dbReference type="RefSeq" id="WP_162659819.1">
    <property type="nucleotide sequence ID" value="NZ_LR593887.1"/>
</dbReference>
<gene>
    <name evidence="6" type="ORF">GMBLW1_44070</name>
</gene>
<dbReference type="Proteomes" id="UP000464378">
    <property type="component" value="Chromosome"/>
</dbReference>
<dbReference type="PROSITE" id="PS00143">
    <property type="entry name" value="INSULINASE"/>
    <property type="match status" value="1"/>
</dbReference>
<dbReference type="InterPro" id="IPR011765">
    <property type="entry name" value="Pept_M16_N"/>
</dbReference>
<dbReference type="Pfam" id="PF00675">
    <property type="entry name" value="Peptidase_M16"/>
    <property type="match status" value="1"/>
</dbReference>
<evidence type="ECO:0000259" key="5">
    <source>
        <dbReference type="Pfam" id="PF05193"/>
    </source>
</evidence>
<proteinExistence type="inferred from homology"/>
<dbReference type="Pfam" id="PF05193">
    <property type="entry name" value="Peptidase_M16_C"/>
    <property type="match status" value="1"/>
</dbReference>
<dbReference type="SUPFAM" id="SSF63411">
    <property type="entry name" value="LuxS/MPP-like metallohydrolase"/>
    <property type="match status" value="2"/>
</dbReference>
<dbReference type="EMBL" id="LR586016">
    <property type="protein sequence ID" value="VIP04786.1"/>
    <property type="molecule type" value="Genomic_DNA"/>
</dbReference>
<comment type="similarity">
    <text evidence="2 3">Belongs to the peptidase M16 family.</text>
</comment>
<evidence type="ECO:0000313" key="6">
    <source>
        <dbReference type="EMBL" id="VIP04786.1"/>
    </source>
</evidence>
<dbReference type="AlphaFoldDB" id="A0A6C2YTI6"/>
<keyword evidence="6" id="KW-0378">Hydrolase</keyword>
<dbReference type="GO" id="GO:0046872">
    <property type="term" value="F:metal ion binding"/>
    <property type="evidence" value="ECO:0007669"/>
    <property type="project" value="InterPro"/>
</dbReference>